<protein>
    <recommendedName>
        <fullName evidence="4">Secreted protein</fullName>
    </recommendedName>
</protein>
<comment type="caution">
    <text evidence="2">The sequence shown here is derived from an EMBL/GenBank/DDBJ whole genome shotgun (WGS) entry which is preliminary data.</text>
</comment>
<organism evidence="2 3">
    <name type="scientific">Microthlaspi erraticum</name>
    <dbReference type="NCBI Taxonomy" id="1685480"/>
    <lineage>
        <taxon>Eukaryota</taxon>
        <taxon>Viridiplantae</taxon>
        <taxon>Streptophyta</taxon>
        <taxon>Embryophyta</taxon>
        <taxon>Tracheophyta</taxon>
        <taxon>Spermatophyta</taxon>
        <taxon>Magnoliopsida</taxon>
        <taxon>eudicotyledons</taxon>
        <taxon>Gunneridae</taxon>
        <taxon>Pentapetalae</taxon>
        <taxon>rosids</taxon>
        <taxon>malvids</taxon>
        <taxon>Brassicales</taxon>
        <taxon>Brassicaceae</taxon>
        <taxon>Coluteocarpeae</taxon>
        <taxon>Microthlaspi</taxon>
    </lineage>
</organism>
<reference evidence="2" key="1">
    <citation type="submission" date="2020-01" db="EMBL/GenBank/DDBJ databases">
        <authorList>
            <person name="Mishra B."/>
        </authorList>
    </citation>
    <scope>NUCLEOTIDE SEQUENCE [LARGE SCALE GENOMIC DNA]</scope>
</reference>
<evidence type="ECO:0000313" key="2">
    <source>
        <dbReference type="EMBL" id="CAA7035467.1"/>
    </source>
</evidence>
<keyword evidence="1" id="KW-0732">Signal</keyword>
<name>A0A6D2J8V5_9BRAS</name>
<keyword evidence="3" id="KW-1185">Reference proteome</keyword>
<gene>
    <name evidence="2" type="ORF">MERR_LOCUS22702</name>
</gene>
<evidence type="ECO:0000313" key="3">
    <source>
        <dbReference type="Proteomes" id="UP000467841"/>
    </source>
</evidence>
<feature type="signal peptide" evidence="1">
    <location>
        <begin position="1"/>
        <end position="24"/>
    </location>
</feature>
<feature type="chain" id="PRO_5025450597" description="Secreted protein" evidence="1">
    <location>
        <begin position="25"/>
        <end position="101"/>
    </location>
</feature>
<accession>A0A6D2J8V5</accession>
<dbReference type="EMBL" id="CACVBM020001158">
    <property type="protein sequence ID" value="CAA7035467.1"/>
    <property type="molecule type" value="Genomic_DNA"/>
</dbReference>
<dbReference type="Proteomes" id="UP000467841">
    <property type="component" value="Unassembled WGS sequence"/>
</dbReference>
<dbReference type="AlphaFoldDB" id="A0A6D2J8V5"/>
<proteinExistence type="predicted"/>
<evidence type="ECO:0008006" key="4">
    <source>
        <dbReference type="Google" id="ProtNLM"/>
    </source>
</evidence>
<evidence type="ECO:0000256" key="1">
    <source>
        <dbReference type="SAM" id="SignalP"/>
    </source>
</evidence>
<sequence>MGTFSLLLMLTLLNLLIDSSPSSSLGSHHSPHVGCSLQSQTLLASLSLLRIIPSFGSPFLPHSLRHLLFLLGFSFDILLASSYSFSLSFVNAACFLHLSTS</sequence>